<reference evidence="5 6" key="1">
    <citation type="submission" date="2018-05" db="EMBL/GenBank/DDBJ databases">
        <title>Complete genome sequences of Streptococcus sobrinus.</title>
        <authorList>
            <person name="Sales M."/>
            <person name="Jensen P.A."/>
        </authorList>
    </citation>
    <scope>NUCLEOTIDE SEQUENCE [LARGE SCALE GENOMIC DNA]</scope>
    <source>
        <strain evidence="5 6">SL1</strain>
    </source>
</reference>
<dbReference type="RefSeq" id="WP_002962096.1">
    <property type="nucleotide sequence ID" value="NZ_CP029490.1"/>
</dbReference>
<dbReference type="GeneID" id="93924443"/>
<dbReference type="Pfam" id="PF10881">
    <property type="entry name" value="DUF2726"/>
    <property type="match status" value="1"/>
</dbReference>
<proteinExistence type="predicted"/>
<sequence length="921" mass="107724">MPKSRDNLIILTDKNGIDQNETYNILNCQYNKKRRNYEIIFRSDSDKIYYYRPERVDITQKGKVLAPEDYKISKVGGEFTFFNIKSILKYEGRKDVYYLIEYKSNKGNDIRFYKGSELYITQSSLANPTSKRVFNYLKDIAQLNSLKNPETEEQILAKRYANMSFLSPETALSLYINPSKLRERQGFNGQLIFPFGCNRSQYEATKNAFENQISVIQGPPGTGKTQTILNILANILLQGKTALVVSNNNAAIENVYEKLSDSRYQLSFLSAYLGNSDNKEKFIKQQQDFYPDLKLVKTVDRESFSKIFKNIDVIFRLQEQIAGLRQELSDLDLEYQHFEDYFKGQKVEPLTLHLKSSRKILSLWQDCEAIHKSYTKTNLFFKIKSFFKYGILDWAFYQQDIADLTVNFQNLFYKLKKEELLKKLEEKQAKMISVDGEGHLVRLADESMILLKSVLSQRYPASSKRQHYEVDDLWKNSQQFLKDYPIVLSTTFSSKTSLGGDVIYDYLIMDEASQVDIATGALALSCAKNVVVVGDVHQLSHIVKTGDRKQSEQVFQKYNLSEGYRFTNSFLQSILDVLQDCPQTLLREHYRCHPKIINFCNQKFYDGELIVMTEDQGEENVLRAIRTPKGNHARAHYSQREIDIIKKDIQLNYPINENNTAVITPYRNHANQLNEQIEELDSDTVHKFQGREKDAVILSTVDNVITRFTDNPNLMNVAVSRAKKNLFLVMTGNEQSPDKNISDLLGYIDYHNFEHRESPIYSIFDYLYKQYEQERERFFKKRQKISRYDSENLMWKLLNEILKKDGYDSIEIIHTYPVRQIIKEKSRLSEDEKIYISQPNTHVDFALYNHVTKQIVLAVEVDGYKYHKKGSEQFKRDRKKDAIFEKYEIPLVRFKTNGSQEEERLHKVLKKILSSEQGIRE</sequence>
<dbReference type="EMBL" id="CP029490">
    <property type="protein sequence ID" value="AWN21288.1"/>
    <property type="molecule type" value="Genomic_DNA"/>
</dbReference>
<evidence type="ECO:0000259" key="3">
    <source>
        <dbReference type="Pfam" id="PF13086"/>
    </source>
</evidence>
<feature type="coiled-coil region" evidence="1">
    <location>
        <begin position="410"/>
        <end position="437"/>
    </location>
</feature>
<dbReference type="Proteomes" id="UP000245369">
    <property type="component" value="Chromosome"/>
</dbReference>
<dbReference type="Pfam" id="PF13087">
    <property type="entry name" value="AAA_12"/>
    <property type="match status" value="1"/>
</dbReference>
<dbReference type="Pfam" id="PF13086">
    <property type="entry name" value="AAA_11"/>
    <property type="match status" value="1"/>
</dbReference>
<dbReference type="Gene3D" id="3.40.50.300">
    <property type="entry name" value="P-loop containing nucleotide triphosphate hydrolases"/>
    <property type="match status" value="2"/>
</dbReference>
<keyword evidence="1" id="KW-0175">Coiled coil</keyword>
<name>A0ABM6W6X5_9STRE</name>
<dbReference type="InterPro" id="IPR045055">
    <property type="entry name" value="DNA2/NAM7-like"/>
</dbReference>
<keyword evidence="6" id="KW-1185">Reference proteome</keyword>
<evidence type="ECO:0000259" key="2">
    <source>
        <dbReference type="Pfam" id="PF10881"/>
    </source>
</evidence>
<dbReference type="CDD" id="cd18808">
    <property type="entry name" value="SF1_C_Upf1"/>
    <property type="match status" value="1"/>
</dbReference>
<dbReference type="PANTHER" id="PTHR10887">
    <property type="entry name" value="DNA2/NAM7 HELICASE FAMILY"/>
    <property type="match status" value="1"/>
</dbReference>
<dbReference type="InterPro" id="IPR027417">
    <property type="entry name" value="P-loop_NTPase"/>
</dbReference>
<dbReference type="CDD" id="cd17934">
    <property type="entry name" value="DEXXQc_Upf1-like"/>
    <property type="match status" value="1"/>
</dbReference>
<evidence type="ECO:0000259" key="4">
    <source>
        <dbReference type="Pfam" id="PF13087"/>
    </source>
</evidence>
<feature type="domain" description="DNA2/NAM7 helicase-like C-terminal" evidence="4">
    <location>
        <begin position="572"/>
        <end position="729"/>
    </location>
</feature>
<feature type="domain" description="DNA2/NAM7 helicase helicase" evidence="3">
    <location>
        <begin position="197"/>
        <end position="544"/>
    </location>
</feature>
<evidence type="ECO:0000313" key="6">
    <source>
        <dbReference type="Proteomes" id="UP000245369"/>
    </source>
</evidence>
<evidence type="ECO:0000313" key="5">
    <source>
        <dbReference type="EMBL" id="AWN21288.1"/>
    </source>
</evidence>
<protein>
    <submittedName>
        <fullName evidence="5">DUF2726 domain-containing protein</fullName>
    </submittedName>
</protein>
<dbReference type="InterPro" id="IPR041679">
    <property type="entry name" value="DNA2/NAM7-like_C"/>
</dbReference>
<gene>
    <name evidence="5" type="ORF">DK182_07970</name>
</gene>
<evidence type="ECO:0000256" key="1">
    <source>
        <dbReference type="SAM" id="Coils"/>
    </source>
</evidence>
<organism evidence="5 6">
    <name type="scientific">Streptococcus sobrinus</name>
    <dbReference type="NCBI Taxonomy" id="1310"/>
    <lineage>
        <taxon>Bacteria</taxon>
        <taxon>Bacillati</taxon>
        <taxon>Bacillota</taxon>
        <taxon>Bacilli</taxon>
        <taxon>Lactobacillales</taxon>
        <taxon>Streptococcaceae</taxon>
        <taxon>Streptococcus</taxon>
    </lineage>
</organism>
<dbReference type="InterPro" id="IPR047187">
    <property type="entry name" value="SF1_C_Upf1"/>
</dbReference>
<feature type="domain" description="DUF2726" evidence="2">
    <location>
        <begin position="788"/>
        <end position="911"/>
    </location>
</feature>
<accession>A0ABM6W6X5</accession>
<dbReference type="Gene3D" id="3.40.960.10">
    <property type="entry name" value="VSR Endonuclease"/>
    <property type="match status" value="1"/>
</dbReference>
<dbReference type="InterPro" id="IPR024402">
    <property type="entry name" value="DUF2726"/>
</dbReference>
<dbReference type="InterPro" id="IPR041677">
    <property type="entry name" value="DNA2/NAM7_AAA_11"/>
</dbReference>
<dbReference type="SUPFAM" id="SSF52540">
    <property type="entry name" value="P-loop containing nucleoside triphosphate hydrolases"/>
    <property type="match status" value="1"/>
</dbReference>